<comment type="cofactor">
    <cofactor evidence="1">
        <name>pyridoxal 5'-phosphate</name>
        <dbReference type="ChEBI" id="CHEBI:597326"/>
    </cofactor>
</comment>
<evidence type="ECO:0000256" key="2">
    <source>
        <dbReference type="ARBA" id="ARBA00010671"/>
    </source>
</evidence>
<dbReference type="InterPro" id="IPR015424">
    <property type="entry name" value="PyrdxlP-dep_Trfase"/>
</dbReference>
<dbReference type="OrthoDB" id="5978656at2759"/>
<proteinExistence type="inferred from homology"/>
<evidence type="ECO:0000256" key="5">
    <source>
        <dbReference type="ARBA" id="ARBA00023239"/>
    </source>
</evidence>
<evidence type="ECO:0000313" key="8">
    <source>
        <dbReference type="EMBL" id="GFQ08881.1"/>
    </source>
</evidence>
<evidence type="ECO:0000259" key="6">
    <source>
        <dbReference type="Pfam" id="PF01276"/>
    </source>
</evidence>
<dbReference type="CDD" id="cd00615">
    <property type="entry name" value="Orn_deC_like"/>
    <property type="match status" value="1"/>
</dbReference>
<dbReference type="Gene3D" id="3.90.100.10">
    <property type="entry name" value="Orn/Lys/Arg decarboxylase, C-terminal domain"/>
    <property type="match status" value="1"/>
</dbReference>
<dbReference type="SUPFAM" id="SSF53383">
    <property type="entry name" value="PLP-dependent transferases"/>
    <property type="match status" value="1"/>
</dbReference>
<dbReference type="AlphaFoldDB" id="A0A830DA99"/>
<keyword evidence="5" id="KW-0456">Lyase</keyword>
<dbReference type="Pfam" id="PF03711">
    <property type="entry name" value="OKR_DC_1_C"/>
    <property type="match status" value="1"/>
</dbReference>
<accession>A0A830DA99</accession>
<dbReference type="InterPro" id="IPR015421">
    <property type="entry name" value="PyrdxlP-dep_Trfase_major"/>
</dbReference>
<dbReference type="PANTHER" id="PTHR43277:SF5">
    <property type="entry name" value="ARGININE DECARBOXYLASE-LIKE ISOFORM X1"/>
    <property type="match status" value="1"/>
</dbReference>
<evidence type="ECO:0000259" key="7">
    <source>
        <dbReference type="Pfam" id="PF03711"/>
    </source>
</evidence>
<keyword evidence="9" id="KW-1185">Reference proteome</keyword>
<evidence type="ECO:0000256" key="3">
    <source>
        <dbReference type="ARBA" id="ARBA00022793"/>
    </source>
</evidence>
<dbReference type="SUPFAM" id="SSF55904">
    <property type="entry name" value="Ornithine decarboxylase C-terminal domain"/>
    <property type="match status" value="1"/>
</dbReference>
<gene>
    <name evidence="8" type="ORF">PHJA_003032100</name>
</gene>
<dbReference type="Proteomes" id="UP000653305">
    <property type="component" value="Unassembled WGS sequence"/>
</dbReference>
<keyword evidence="4" id="KW-0663">Pyridoxal phosphate</keyword>
<protein>
    <submittedName>
        <fullName evidence="8">Arginine decarboxylase</fullName>
    </submittedName>
</protein>
<comment type="caution">
    <text evidence="8">The sequence shown here is derived from an EMBL/GenBank/DDBJ whole genome shotgun (WGS) entry which is preliminary data.</text>
</comment>
<feature type="domain" description="Orn/Lys/Arg decarboxylase C-terminal" evidence="7">
    <location>
        <begin position="433"/>
        <end position="494"/>
    </location>
</feature>
<dbReference type="Pfam" id="PF01276">
    <property type="entry name" value="OKR_DC_1"/>
    <property type="match status" value="1"/>
</dbReference>
<dbReference type="InterPro" id="IPR000310">
    <property type="entry name" value="Orn/Lys/Arg_deCO2ase_major_dom"/>
</dbReference>
<feature type="domain" description="Orn/Lys/Arg decarboxylases family 1 pyridoxal-P attachment site" evidence="6">
    <location>
        <begin position="33"/>
        <end position="336"/>
    </location>
</feature>
<sequence length="515" mass="55675">MGVHQNGNHVTQNRTNVIKSKPKLAPISNHDLPPLVSALKASAERKAVGFHFPGHKRGEAAPSALAELIGTDPFLHDVTELPELDRFFCPKGPLLEAKKLAAELFGAKETWFLVGGTSCGVQAAVMATCSPGDIIILPRNAHVSATTGVIFSGAIPKYIVPKHNTDWDVAAGITPFQVKTAIEESKTEGRKVGAVFITSPTYNGICSNINNISNICHSEGIPLIVDEAHGAHFKFHPKMPKTALDQGADISIQSTHKVLCSFSQSSMLHISGEMIDREKLHKCLHSLQTTSPNWLLLASLDSARHQLSTNPNNIFNKAVKLAKHAKTLIRKIPGVSVLDVADFADFPAMDPLRVTIGFWKLGLSGFQANEILDNDLGIVPELVSTNSVTLAFSLGTTRDHVTRLVSGLKHLSATYFSTEKKVSFAGKAVPYDSPVMILSPREAFFASKVKMGFEDCVGEICGEFICPYPPGIPVLVPGEMITERALDYLRQIKRHGGFIIGAADPMLESIVLCGK</sequence>
<dbReference type="InterPro" id="IPR052357">
    <property type="entry name" value="Orn_Lys_Arg_decarboxylase-I"/>
</dbReference>
<dbReference type="InterPro" id="IPR036633">
    <property type="entry name" value="Prn/Lys/Arg_de-COase_C_sf"/>
</dbReference>
<evidence type="ECO:0000256" key="4">
    <source>
        <dbReference type="ARBA" id="ARBA00022898"/>
    </source>
</evidence>
<dbReference type="GO" id="GO:0016831">
    <property type="term" value="F:carboxy-lyase activity"/>
    <property type="evidence" value="ECO:0007669"/>
    <property type="project" value="UniProtKB-KW"/>
</dbReference>
<comment type="similarity">
    <text evidence="2">Belongs to the Orn/Lys/Arg decarboxylase class-I family.</text>
</comment>
<dbReference type="EMBL" id="BMAC01010361">
    <property type="protein sequence ID" value="GFQ08881.1"/>
    <property type="molecule type" value="Genomic_DNA"/>
</dbReference>
<keyword evidence="3" id="KW-0210">Decarboxylase</keyword>
<dbReference type="InterPro" id="IPR008286">
    <property type="entry name" value="Prn/Lys/Arg_de-COase_C"/>
</dbReference>
<dbReference type="PANTHER" id="PTHR43277">
    <property type="entry name" value="ARGININE DECARBOXYLASE"/>
    <property type="match status" value="1"/>
</dbReference>
<reference evidence="8" key="1">
    <citation type="submission" date="2020-07" db="EMBL/GenBank/DDBJ databases">
        <title>Ethylene signaling mediates host invasion by parasitic plants.</title>
        <authorList>
            <person name="Yoshida S."/>
        </authorList>
    </citation>
    <scope>NUCLEOTIDE SEQUENCE</scope>
    <source>
        <strain evidence="8">Okayama</strain>
    </source>
</reference>
<dbReference type="Gene3D" id="3.40.640.10">
    <property type="entry name" value="Type I PLP-dependent aspartate aminotransferase-like (Major domain)"/>
    <property type="match status" value="1"/>
</dbReference>
<evidence type="ECO:0000313" key="9">
    <source>
        <dbReference type="Proteomes" id="UP000653305"/>
    </source>
</evidence>
<evidence type="ECO:0000256" key="1">
    <source>
        <dbReference type="ARBA" id="ARBA00001933"/>
    </source>
</evidence>
<organism evidence="8 9">
    <name type="scientific">Phtheirospermum japonicum</name>
    <dbReference type="NCBI Taxonomy" id="374723"/>
    <lineage>
        <taxon>Eukaryota</taxon>
        <taxon>Viridiplantae</taxon>
        <taxon>Streptophyta</taxon>
        <taxon>Embryophyta</taxon>
        <taxon>Tracheophyta</taxon>
        <taxon>Spermatophyta</taxon>
        <taxon>Magnoliopsida</taxon>
        <taxon>eudicotyledons</taxon>
        <taxon>Gunneridae</taxon>
        <taxon>Pentapetalae</taxon>
        <taxon>asterids</taxon>
        <taxon>lamiids</taxon>
        <taxon>Lamiales</taxon>
        <taxon>Orobanchaceae</taxon>
        <taxon>Orobanchaceae incertae sedis</taxon>
        <taxon>Phtheirospermum</taxon>
    </lineage>
</organism>
<name>A0A830DA99_9LAMI</name>